<dbReference type="PANTHER" id="PTHR13136">
    <property type="entry name" value="TESTIS DEVELOPMENT PROTEIN PRTD"/>
    <property type="match status" value="1"/>
</dbReference>
<protein>
    <recommendedName>
        <fullName evidence="1">KANL3/Tex30 alpha/beta hydrolase-like domain-containing protein</fullName>
    </recommendedName>
</protein>
<reference evidence="2 3" key="1">
    <citation type="submission" date="2016-04" db="EMBL/GenBank/DDBJ databases">
        <title>A degradative enzymes factory behind the ericoid mycorrhizal symbiosis.</title>
        <authorList>
            <consortium name="DOE Joint Genome Institute"/>
            <person name="Martino E."/>
            <person name="Morin E."/>
            <person name="Grelet G."/>
            <person name="Kuo A."/>
            <person name="Kohler A."/>
            <person name="Daghino S."/>
            <person name="Barry K."/>
            <person name="Choi C."/>
            <person name="Cichocki N."/>
            <person name="Clum A."/>
            <person name="Copeland A."/>
            <person name="Hainaut M."/>
            <person name="Haridas S."/>
            <person name="Labutti K."/>
            <person name="Lindquist E."/>
            <person name="Lipzen A."/>
            <person name="Khouja H.-R."/>
            <person name="Murat C."/>
            <person name="Ohm R."/>
            <person name="Olson A."/>
            <person name="Spatafora J."/>
            <person name="Veneault-Fourrey C."/>
            <person name="Henrissat B."/>
            <person name="Grigoriev I."/>
            <person name="Martin F."/>
            <person name="Perotto S."/>
        </authorList>
    </citation>
    <scope>NUCLEOTIDE SEQUENCE [LARGE SCALE GENOMIC DNA]</scope>
    <source>
        <strain evidence="2 3">F</strain>
    </source>
</reference>
<proteinExistence type="predicted"/>
<dbReference type="AlphaFoldDB" id="A0A2J6QY85"/>
<dbReference type="SUPFAM" id="SSF53474">
    <property type="entry name" value="alpha/beta-Hydrolases"/>
    <property type="match status" value="1"/>
</dbReference>
<feature type="domain" description="KANL3/Tex30 alpha/beta hydrolase-like" evidence="1">
    <location>
        <begin position="129"/>
        <end position="231"/>
    </location>
</feature>
<evidence type="ECO:0000313" key="3">
    <source>
        <dbReference type="Proteomes" id="UP000235786"/>
    </source>
</evidence>
<dbReference type="InterPro" id="IPR046879">
    <property type="entry name" value="KANL3/Tex30_Abhydrolase"/>
</dbReference>
<dbReference type="STRING" id="1149755.A0A2J6QY85"/>
<dbReference type="InterPro" id="IPR026555">
    <property type="entry name" value="NSL3/Tex30"/>
</dbReference>
<organism evidence="2 3">
    <name type="scientific">Hyaloscypha variabilis (strain UAMH 11265 / GT02V1 / F)</name>
    <name type="common">Meliniomyces variabilis</name>
    <dbReference type="NCBI Taxonomy" id="1149755"/>
    <lineage>
        <taxon>Eukaryota</taxon>
        <taxon>Fungi</taxon>
        <taxon>Dikarya</taxon>
        <taxon>Ascomycota</taxon>
        <taxon>Pezizomycotina</taxon>
        <taxon>Leotiomycetes</taxon>
        <taxon>Helotiales</taxon>
        <taxon>Hyaloscyphaceae</taxon>
        <taxon>Hyaloscypha</taxon>
        <taxon>Hyaloscypha variabilis</taxon>
    </lineage>
</organism>
<dbReference type="OrthoDB" id="6415022at2759"/>
<dbReference type="InterPro" id="IPR029058">
    <property type="entry name" value="AB_hydrolase_fold"/>
</dbReference>
<evidence type="ECO:0000259" key="1">
    <source>
        <dbReference type="Pfam" id="PF20408"/>
    </source>
</evidence>
<dbReference type="EMBL" id="KZ613963">
    <property type="protein sequence ID" value="PMD31224.1"/>
    <property type="molecule type" value="Genomic_DNA"/>
</dbReference>
<keyword evidence="3" id="KW-1185">Reference proteome</keyword>
<dbReference type="Pfam" id="PF20408">
    <property type="entry name" value="Abhydrolase_11"/>
    <property type="match status" value="1"/>
</dbReference>
<dbReference type="PANTHER" id="PTHR13136:SF11">
    <property type="entry name" value="TESTIS-EXPRESSED PROTEIN 30"/>
    <property type="match status" value="1"/>
</dbReference>
<evidence type="ECO:0000313" key="2">
    <source>
        <dbReference type="EMBL" id="PMD31224.1"/>
    </source>
</evidence>
<name>A0A2J6QY85_HYAVF</name>
<sequence length="311" mass="34659">MESLLDPITVAIIRTPPETSVELIHFRHSTSAKESTQCRLYYTPTDGSKHLSPPQEAEENAFLNSSEELDILPQPDIIFNHGHRNGLDVASLVAFSEGFARTQTCLSFVDFGDLEHRTSTFRSLMSAFPSAAVGGRSYGSRSSCRAAIWSPVRKLIFFTYPLVRGIDERYEELLQLSSDVDVLFVVGDSDPLCVEMHLAAIRKRMRARTWWIRVIGADHQFSMRGNNGAGTKLCNVAGQIAAKWNVEGGRDLEKTELTLQYDKVNKQSVWTEWFAHPDLKKVSEKPITVTITLSGGSLPAAGEEFAHTLSR</sequence>
<dbReference type="Proteomes" id="UP000235786">
    <property type="component" value="Unassembled WGS sequence"/>
</dbReference>
<accession>A0A2J6QY85</accession>
<dbReference type="Gene3D" id="3.40.50.1820">
    <property type="entry name" value="alpha/beta hydrolase"/>
    <property type="match status" value="1"/>
</dbReference>
<gene>
    <name evidence="2" type="ORF">L207DRAFT_519499</name>
</gene>